<organism evidence="2 3">
    <name type="scientific">Novymonas esmeraldas</name>
    <dbReference type="NCBI Taxonomy" id="1808958"/>
    <lineage>
        <taxon>Eukaryota</taxon>
        <taxon>Discoba</taxon>
        <taxon>Euglenozoa</taxon>
        <taxon>Kinetoplastea</taxon>
        <taxon>Metakinetoplastina</taxon>
        <taxon>Trypanosomatida</taxon>
        <taxon>Trypanosomatidae</taxon>
        <taxon>Novymonas</taxon>
    </lineage>
</organism>
<evidence type="ECO:0000313" key="3">
    <source>
        <dbReference type="Proteomes" id="UP001430356"/>
    </source>
</evidence>
<gene>
    <name evidence="2" type="ORF">NESM_000868300</name>
</gene>
<dbReference type="Proteomes" id="UP001430356">
    <property type="component" value="Unassembled WGS sequence"/>
</dbReference>
<accession>A0AAW0EZI2</accession>
<feature type="compositionally biased region" description="Basic and acidic residues" evidence="1">
    <location>
        <begin position="208"/>
        <end position="225"/>
    </location>
</feature>
<keyword evidence="3" id="KW-1185">Reference proteome</keyword>
<proteinExistence type="predicted"/>
<dbReference type="AlphaFoldDB" id="A0AAW0EZI2"/>
<dbReference type="EMBL" id="JAECZO010000198">
    <property type="protein sequence ID" value="KAK7199006.1"/>
    <property type="molecule type" value="Genomic_DNA"/>
</dbReference>
<protein>
    <submittedName>
        <fullName evidence="2">Uncharacterized protein</fullName>
    </submittedName>
</protein>
<name>A0AAW0EZI2_9TRYP</name>
<feature type="region of interest" description="Disordered" evidence="1">
    <location>
        <begin position="241"/>
        <end position="274"/>
    </location>
</feature>
<feature type="compositionally biased region" description="Basic and acidic residues" evidence="1">
    <location>
        <begin position="241"/>
        <end position="253"/>
    </location>
</feature>
<sequence length="274" mass="32169">MLRLTGVARLVASGTVAMTPSCWTSSPAGWYLVPSSAVPQAEELHVQKRFDFLNHSAQYNFLGQVMALAEELQCMPRLEWFFTELLFTLPPTKEAELLATFMNDQERLRCGLRNHSDGGTSSSDVVWSSELKDRVRDRAEEDFCWLLTNDQRRTEKFLQETFIQWHHRADYLVTRKSREKREFREDMTLQKVIQQGQERKRRMQRRRSRDEERQEAIQSGKETEWDNFTHDVLPRELREALDRESDGMEDVRLSRAGTATGGWSRSMRSHPNIR</sequence>
<reference evidence="2 3" key="1">
    <citation type="journal article" date="2021" name="MBio">
        <title>A New Model Trypanosomatid, Novymonas esmeraldas: Genomic Perception of Its 'Candidatus Pandoraea novymonadis' Endosymbiont.</title>
        <authorList>
            <person name="Zakharova A."/>
            <person name="Saura A."/>
            <person name="Butenko A."/>
            <person name="Podesvova L."/>
            <person name="Warmusova S."/>
            <person name="Kostygov A.Y."/>
            <person name="Nenarokova A."/>
            <person name="Lukes J."/>
            <person name="Opperdoes F.R."/>
            <person name="Yurchenko V."/>
        </authorList>
    </citation>
    <scope>NUCLEOTIDE SEQUENCE [LARGE SCALE GENOMIC DNA]</scope>
    <source>
        <strain evidence="2 3">E262AT.01</strain>
    </source>
</reference>
<comment type="caution">
    <text evidence="2">The sequence shown here is derived from an EMBL/GenBank/DDBJ whole genome shotgun (WGS) entry which is preliminary data.</text>
</comment>
<evidence type="ECO:0000313" key="2">
    <source>
        <dbReference type="EMBL" id="KAK7199006.1"/>
    </source>
</evidence>
<evidence type="ECO:0000256" key="1">
    <source>
        <dbReference type="SAM" id="MobiDB-lite"/>
    </source>
</evidence>
<feature type="region of interest" description="Disordered" evidence="1">
    <location>
        <begin position="193"/>
        <end position="225"/>
    </location>
</feature>